<dbReference type="InParanoid" id="A0A0C3DKY9"/>
<evidence type="ECO:0000256" key="1">
    <source>
        <dbReference type="SAM" id="MobiDB-lite"/>
    </source>
</evidence>
<feature type="region of interest" description="Disordered" evidence="1">
    <location>
        <begin position="1"/>
        <end position="25"/>
    </location>
</feature>
<dbReference type="EMBL" id="KN822053">
    <property type="protein sequence ID" value="KIM61360.1"/>
    <property type="molecule type" value="Genomic_DNA"/>
</dbReference>
<keyword evidence="3" id="KW-1185">Reference proteome</keyword>
<protein>
    <submittedName>
        <fullName evidence="2">Uncharacterized protein</fullName>
    </submittedName>
</protein>
<dbReference type="Proteomes" id="UP000053989">
    <property type="component" value="Unassembled WGS sequence"/>
</dbReference>
<dbReference type="HOGENOM" id="CLU_3143876_0_0_1"/>
<organism evidence="2 3">
    <name type="scientific">Scleroderma citrinum Foug A</name>
    <dbReference type="NCBI Taxonomy" id="1036808"/>
    <lineage>
        <taxon>Eukaryota</taxon>
        <taxon>Fungi</taxon>
        <taxon>Dikarya</taxon>
        <taxon>Basidiomycota</taxon>
        <taxon>Agaricomycotina</taxon>
        <taxon>Agaricomycetes</taxon>
        <taxon>Agaricomycetidae</taxon>
        <taxon>Boletales</taxon>
        <taxon>Sclerodermatineae</taxon>
        <taxon>Sclerodermataceae</taxon>
        <taxon>Scleroderma</taxon>
    </lineage>
</organism>
<evidence type="ECO:0000313" key="3">
    <source>
        <dbReference type="Proteomes" id="UP000053989"/>
    </source>
</evidence>
<sequence>MSITAITSTDPHPNSPKDDWSTHSAQDLDSVPPWYEYVAVTNAAVFNIF</sequence>
<accession>A0A0C3DKY9</accession>
<feature type="compositionally biased region" description="Polar residues" evidence="1">
    <location>
        <begin position="1"/>
        <end position="12"/>
    </location>
</feature>
<evidence type="ECO:0000313" key="2">
    <source>
        <dbReference type="EMBL" id="KIM61360.1"/>
    </source>
</evidence>
<name>A0A0C3DKY9_9AGAM</name>
<dbReference type="AlphaFoldDB" id="A0A0C3DKY9"/>
<reference evidence="2 3" key="1">
    <citation type="submission" date="2014-04" db="EMBL/GenBank/DDBJ databases">
        <authorList>
            <consortium name="DOE Joint Genome Institute"/>
            <person name="Kuo A."/>
            <person name="Kohler A."/>
            <person name="Nagy L.G."/>
            <person name="Floudas D."/>
            <person name="Copeland A."/>
            <person name="Barry K.W."/>
            <person name="Cichocki N."/>
            <person name="Veneault-Fourrey C."/>
            <person name="LaButti K."/>
            <person name="Lindquist E.A."/>
            <person name="Lipzen A."/>
            <person name="Lundell T."/>
            <person name="Morin E."/>
            <person name="Murat C."/>
            <person name="Sun H."/>
            <person name="Tunlid A."/>
            <person name="Henrissat B."/>
            <person name="Grigoriev I.V."/>
            <person name="Hibbett D.S."/>
            <person name="Martin F."/>
            <person name="Nordberg H.P."/>
            <person name="Cantor M.N."/>
            <person name="Hua S.X."/>
        </authorList>
    </citation>
    <scope>NUCLEOTIDE SEQUENCE [LARGE SCALE GENOMIC DNA]</scope>
    <source>
        <strain evidence="2 3">Foug A</strain>
    </source>
</reference>
<gene>
    <name evidence="2" type="ORF">SCLCIDRAFT_25993</name>
</gene>
<proteinExistence type="predicted"/>
<reference evidence="3" key="2">
    <citation type="submission" date="2015-01" db="EMBL/GenBank/DDBJ databases">
        <title>Evolutionary Origins and Diversification of the Mycorrhizal Mutualists.</title>
        <authorList>
            <consortium name="DOE Joint Genome Institute"/>
            <consortium name="Mycorrhizal Genomics Consortium"/>
            <person name="Kohler A."/>
            <person name="Kuo A."/>
            <person name="Nagy L.G."/>
            <person name="Floudas D."/>
            <person name="Copeland A."/>
            <person name="Barry K.W."/>
            <person name="Cichocki N."/>
            <person name="Veneault-Fourrey C."/>
            <person name="LaButti K."/>
            <person name="Lindquist E.A."/>
            <person name="Lipzen A."/>
            <person name="Lundell T."/>
            <person name="Morin E."/>
            <person name="Murat C."/>
            <person name="Riley R."/>
            <person name="Ohm R."/>
            <person name="Sun H."/>
            <person name="Tunlid A."/>
            <person name="Henrissat B."/>
            <person name="Grigoriev I.V."/>
            <person name="Hibbett D.S."/>
            <person name="Martin F."/>
        </authorList>
    </citation>
    <scope>NUCLEOTIDE SEQUENCE [LARGE SCALE GENOMIC DNA]</scope>
    <source>
        <strain evidence="3">Foug A</strain>
    </source>
</reference>